<dbReference type="AlphaFoldDB" id="A0A2T4J9I3"/>
<dbReference type="RefSeq" id="WP_107673242.1">
    <property type="nucleotide sequence ID" value="NZ_PZKE01000007.1"/>
</dbReference>
<dbReference type="EMBL" id="PZKE01000007">
    <property type="protein sequence ID" value="PTE14552.1"/>
    <property type="molecule type" value="Genomic_DNA"/>
</dbReference>
<dbReference type="GO" id="GO:0004392">
    <property type="term" value="F:heme oxygenase (decyclizing) activity"/>
    <property type="evidence" value="ECO:0007669"/>
    <property type="project" value="InterPro"/>
</dbReference>
<dbReference type="SUPFAM" id="SSF48613">
    <property type="entry name" value="Heme oxygenase-like"/>
    <property type="match status" value="1"/>
</dbReference>
<accession>A0A2T4J9I3</accession>
<reference evidence="1 2" key="1">
    <citation type="submission" date="2018-03" db="EMBL/GenBank/DDBJ databases">
        <title>Rhodobacter blasticus.</title>
        <authorList>
            <person name="Meyer T.E."/>
            <person name="Miller S."/>
            <person name="Lodha T."/>
            <person name="Gandham S."/>
            <person name="Chintalapati S."/>
            <person name="Chintalapati V.R."/>
        </authorList>
    </citation>
    <scope>NUCLEOTIDE SEQUENCE [LARGE SCALE GENOMIC DNA]</scope>
    <source>
        <strain evidence="1 2">DSM 2131</strain>
    </source>
</reference>
<organism evidence="1 2">
    <name type="scientific">Fuscovulum blasticum DSM 2131</name>
    <dbReference type="NCBI Taxonomy" id="1188250"/>
    <lineage>
        <taxon>Bacteria</taxon>
        <taxon>Pseudomonadati</taxon>
        <taxon>Pseudomonadota</taxon>
        <taxon>Alphaproteobacteria</taxon>
        <taxon>Rhodobacterales</taxon>
        <taxon>Paracoccaceae</taxon>
        <taxon>Pseudogemmobacter</taxon>
    </lineage>
</organism>
<dbReference type="Gene3D" id="1.20.910.10">
    <property type="entry name" value="Heme oxygenase-like"/>
    <property type="match status" value="1"/>
</dbReference>
<protein>
    <submittedName>
        <fullName evidence="1">Biliverdin-producing heme oxygenase</fullName>
    </submittedName>
</protein>
<dbReference type="InterPro" id="IPR016053">
    <property type="entry name" value="Haem_Oase-like"/>
</dbReference>
<evidence type="ECO:0000313" key="2">
    <source>
        <dbReference type="Proteomes" id="UP000241362"/>
    </source>
</evidence>
<dbReference type="GO" id="GO:0006788">
    <property type="term" value="P:heme oxidation"/>
    <property type="evidence" value="ECO:0007669"/>
    <property type="project" value="InterPro"/>
</dbReference>
<name>A0A2T4J9I3_FUSBL</name>
<proteinExistence type="predicted"/>
<keyword evidence="2" id="KW-1185">Reference proteome</keyword>
<dbReference type="InterPro" id="IPR016084">
    <property type="entry name" value="Haem_Oase-like_multi-hlx"/>
</dbReference>
<dbReference type="Pfam" id="PF01126">
    <property type="entry name" value="Heme_oxygenase"/>
    <property type="match status" value="1"/>
</dbReference>
<gene>
    <name evidence="1" type="ORF">C5F44_09260</name>
</gene>
<dbReference type="Proteomes" id="UP000241362">
    <property type="component" value="Unassembled WGS sequence"/>
</dbReference>
<evidence type="ECO:0000313" key="1">
    <source>
        <dbReference type="EMBL" id="PTE14552.1"/>
    </source>
</evidence>
<dbReference type="CDD" id="cd19166">
    <property type="entry name" value="HemeO-bac"/>
    <property type="match status" value="1"/>
</dbReference>
<comment type="caution">
    <text evidence="1">The sequence shown here is derived from an EMBL/GenBank/DDBJ whole genome shotgun (WGS) entry which is preliminary data.</text>
</comment>
<sequence>MTADISPKPGRADRLRAATDDTHQALDAWVMAANPFADLGRYGRYLLMQYEIHRDVAGPYADAALNAAIPGLAGMARLQAVRADLADLGLEPPEGMGPPAAEGVALPEALGWLYVVEGSNLGGAFLLKAARAIGLSESHGARHMVDPEEGPAAVWRAFKAGLDAPVLNAAEEARVIAGAEAAFARAHALARRWLG</sequence>